<dbReference type="EMBL" id="JACHIP010000004">
    <property type="protein sequence ID" value="MBB5058634.1"/>
    <property type="molecule type" value="Genomic_DNA"/>
</dbReference>
<proteinExistence type="predicted"/>
<keyword evidence="9" id="KW-1185">Reference proteome</keyword>
<evidence type="ECO:0000256" key="5">
    <source>
        <dbReference type="ARBA" id="ARBA00051131"/>
    </source>
</evidence>
<name>A0A7W7ZFH5_9BACT</name>
<evidence type="ECO:0000313" key="9">
    <source>
        <dbReference type="Proteomes" id="UP000540989"/>
    </source>
</evidence>
<dbReference type="RefSeq" id="WP_184218558.1">
    <property type="nucleotide sequence ID" value="NZ_JACHIP010000004.1"/>
</dbReference>
<comment type="pathway">
    <text evidence="1">Cofactor biosynthesis; molybdopterin biosynthesis.</text>
</comment>
<dbReference type="PROSITE" id="PS01078">
    <property type="entry name" value="MOCF_BIOSYNTHESIS_1"/>
    <property type="match status" value="1"/>
</dbReference>
<evidence type="ECO:0000256" key="1">
    <source>
        <dbReference type="ARBA" id="ARBA00005046"/>
    </source>
</evidence>
<dbReference type="EC" id="2.7.7.75" evidence="2"/>
<dbReference type="InterPro" id="IPR001453">
    <property type="entry name" value="MoaB/Mog_dom"/>
</dbReference>
<accession>A0A7W7ZFH5</accession>
<protein>
    <recommendedName>
        <fullName evidence="3">Molybdopterin adenylyltransferase</fullName>
        <ecNumber evidence="2">2.7.7.75</ecNumber>
    </recommendedName>
</protein>
<evidence type="ECO:0000259" key="7">
    <source>
        <dbReference type="SMART" id="SM00852"/>
    </source>
</evidence>
<dbReference type="AlphaFoldDB" id="A0A7W7ZFH5"/>
<dbReference type="Gene3D" id="3.40.980.10">
    <property type="entry name" value="MoaB/Mog-like domain"/>
    <property type="match status" value="1"/>
</dbReference>
<dbReference type="CDD" id="cd00886">
    <property type="entry name" value="MogA_MoaB"/>
    <property type="match status" value="1"/>
</dbReference>
<gene>
    <name evidence="8" type="ORF">HDF16_003348</name>
</gene>
<dbReference type="GO" id="GO:0006777">
    <property type="term" value="P:Mo-molybdopterin cofactor biosynthetic process"/>
    <property type="evidence" value="ECO:0007669"/>
    <property type="project" value="UniProtKB-KW"/>
</dbReference>
<sequence length="189" mass="19407">MPLSFHPDTRAAVLTISDRCSRGEQVDLSGPAVVDLLAGAGVAVTAAENLPDEIDQITAALRRYAAGCNLILTTGGTGLAPRDVTPEATRLVCDRLVEGLAELMRAEGLRHTPFASLSRAVCGAIGSTLIVNLPGSPAGATTSLAAVLPLLPHALDLLAGRTAHAHGIVSSHAALTSGLPHEGKIDRYK</sequence>
<evidence type="ECO:0000256" key="4">
    <source>
        <dbReference type="ARBA" id="ARBA00023150"/>
    </source>
</evidence>
<dbReference type="InterPro" id="IPR051920">
    <property type="entry name" value="MPT_Adenylyltrnsfr/MoaC-Rel"/>
</dbReference>
<comment type="catalytic activity">
    <reaction evidence="5">
        <text>molybdopterin + ATP + H(+) = adenylyl-molybdopterin + diphosphate</text>
        <dbReference type="Rhea" id="RHEA:31331"/>
        <dbReference type="ChEBI" id="CHEBI:15378"/>
        <dbReference type="ChEBI" id="CHEBI:30616"/>
        <dbReference type="ChEBI" id="CHEBI:33019"/>
        <dbReference type="ChEBI" id="CHEBI:58698"/>
        <dbReference type="ChEBI" id="CHEBI:62727"/>
        <dbReference type="EC" id="2.7.7.75"/>
    </reaction>
</comment>
<dbReference type="SUPFAM" id="SSF53218">
    <property type="entry name" value="Molybdenum cofactor biosynthesis proteins"/>
    <property type="match status" value="1"/>
</dbReference>
<evidence type="ECO:0000256" key="2">
    <source>
        <dbReference type="ARBA" id="ARBA00012509"/>
    </source>
</evidence>
<evidence type="ECO:0000313" key="8">
    <source>
        <dbReference type="EMBL" id="MBB5058634.1"/>
    </source>
</evidence>
<dbReference type="Proteomes" id="UP000540989">
    <property type="component" value="Unassembled WGS sequence"/>
</dbReference>
<feature type="domain" description="MoaB/Mog" evidence="7">
    <location>
        <begin position="12"/>
        <end position="154"/>
    </location>
</feature>
<dbReference type="PANTHER" id="PTHR43764:SF1">
    <property type="entry name" value="MOLYBDOPTERIN MOLYBDOTRANSFERASE"/>
    <property type="match status" value="1"/>
</dbReference>
<dbReference type="SMART" id="SM00852">
    <property type="entry name" value="MoCF_biosynth"/>
    <property type="match status" value="1"/>
</dbReference>
<organism evidence="8 9">
    <name type="scientific">Granulicella aggregans</name>
    <dbReference type="NCBI Taxonomy" id="474949"/>
    <lineage>
        <taxon>Bacteria</taxon>
        <taxon>Pseudomonadati</taxon>
        <taxon>Acidobacteriota</taxon>
        <taxon>Terriglobia</taxon>
        <taxon>Terriglobales</taxon>
        <taxon>Acidobacteriaceae</taxon>
        <taxon>Granulicella</taxon>
    </lineage>
</organism>
<comment type="caution">
    <text evidence="8">The sequence shown here is derived from an EMBL/GenBank/DDBJ whole genome shotgun (WGS) entry which is preliminary data.</text>
</comment>
<dbReference type="GO" id="GO:0061598">
    <property type="term" value="F:molybdopterin adenylyltransferase activity"/>
    <property type="evidence" value="ECO:0007669"/>
    <property type="project" value="UniProtKB-EC"/>
</dbReference>
<dbReference type="UniPathway" id="UPA00344"/>
<evidence type="ECO:0000256" key="6">
    <source>
        <dbReference type="ARBA" id="ARBA00058212"/>
    </source>
</evidence>
<evidence type="ECO:0000256" key="3">
    <source>
        <dbReference type="ARBA" id="ARBA00013491"/>
    </source>
</evidence>
<reference evidence="8 9" key="1">
    <citation type="submission" date="2020-08" db="EMBL/GenBank/DDBJ databases">
        <title>Genomic Encyclopedia of Type Strains, Phase IV (KMG-V): Genome sequencing to study the core and pangenomes of soil and plant-associated prokaryotes.</title>
        <authorList>
            <person name="Whitman W."/>
        </authorList>
    </citation>
    <scope>NUCLEOTIDE SEQUENCE [LARGE SCALE GENOMIC DNA]</scope>
    <source>
        <strain evidence="8 9">M8UP14</strain>
    </source>
</reference>
<dbReference type="PANTHER" id="PTHR43764">
    <property type="entry name" value="MOLYBDENUM COFACTOR BIOSYNTHESIS"/>
    <property type="match status" value="1"/>
</dbReference>
<dbReference type="InterPro" id="IPR008284">
    <property type="entry name" value="MoCF_biosynth_CS"/>
</dbReference>
<keyword evidence="4" id="KW-0501">Molybdenum cofactor biosynthesis</keyword>
<dbReference type="Pfam" id="PF00994">
    <property type="entry name" value="MoCF_biosynth"/>
    <property type="match status" value="1"/>
</dbReference>
<dbReference type="NCBIfam" id="TIGR00177">
    <property type="entry name" value="molyb_syn"/>
    <property type="match status" value="1"/>
</dbReference>
<dbReference type="InterPro" id="IPR036425">
    <property type="entry name" value="MoaB/Mog-like_dom_sf"/>
</dbReference>
<comment type="function">
    <text evidence="6">Catalyzes the adenylation of molybdopterin as part of the biosynthesis of the molybdenum-cofactor.</text>
</comment>